<dbReference type="OrthoDB" id="47007at2759"/>
<sequence>MSSTVSGSDTDADPAIIHPTTFTSTSNIDITAQPAVITWRTPAGEDRCLMHLKLDLHYDARSSKAFFKLRATVTLKSHPRSRNTTVFLFIHPERIRALVLDDSPCAAEARTLGPETVCLRFELSRLPALVVPNESLAPRNQTSSNLLDSLRAVVQQAAFSVYAKVPCRRLPRQRLLALCGAVSRNELRSITAHSSASSLYAGAGGKFIEGDSLFRAGSTAASEEHASAIEPLIENPPSYDEVAPGPPPAVPNPNKRRRSSTPEPKPASLERLDRKYIEEICAHMIENRLGQLKRDVAKQLQDLENRVIEHVDEQLIIQRQEITSEIGFQTEDEYYGVKLDLENYPIIITVVSSVVLRRDFCQAHKYFVKSDPVFDEKRKLRLVRSVHSVNDLVVYCSKVA</sequence>
<evidence type="ECO:0000256" key="2">
    <source>
        <dbReference type="SAM" id="MobiDB-lite"/>
    </source>
</evidence>
<organism evidence="3 4">
    <name type="scientific">Xylaria flabelliformis</name>
    <dbReference type="NCBI Taxonomy" id="2512241"/>
    <lineage>
        <taxon>Eukaryota</taxon>
        <taxon>Fungi</taxon>
        <taxon>Dikarya</taxon>
        <taxon>Ascomycota</taxon>
        <taxon>Pezizomycotina</taxon>
        <taxon>Sordariomycetes</taxon>
        <taxon>Xylariomycetidae</taxon>
        <taxon>Xylariales</taxon>
        <taxon>Xylariaceae</taxon>
        <taxon>Xylaria</taxon>
    </lineage>
</organism>
<evidence type="ECO:0000313" key="3">
    <source>
        <dbReference type="EMBL" id="TRX96315.1"/>
    </source>
</evidence>
<reference evidence="4" key="1">
    <citation type="submission" date="2019-06" db="EMBL/GenBank/DDBJ databases">
        <title>Draft genome sequence of the griseofulvin-producing fungus Xylaria cubensis strain G536.</title>
        <authorList>
            <person name="Mead M.E."/>
            <person name="Raja H.A."/>
            <person name="Steenwyk J.L."/>
            <person name="Knowles S.L."/>
            <person name="Oberlies N.H."/>
            <person name="Rokas A."/>
        </authorList>
    </citation>
    <scope>NUCLEOTIDE SEQUENCE [LARGE SCALE GENOMIC DNA]</scope>
    <source>
        <strain evidence="4">G536</strain>
    </source>
</reference>
<name>A0A553I7Y5_9PEZI</name>
<evidence type="ECO:0000256" key="1">
    <source>
        <dbReference type="SAM" id="Coils"/>
    </source>
</evidence>
<dbReference type="AlphaFoldDB" id="A0A553I7Y5"/>
<evidence type="ECO:0000313" key="4">
    <source>
        <dbReference type="Proteomes" id="UP000319160"/>
    </source>
</evidence>
<feature type="coiled-coil region" evidence="1">
    <location>
        <begin position="286"/>
        <end position="313"/>
    </location>
</feature>
<comment type="caution">
    <text evidence="3">The sequence shown here is derived from an EMBL/GenBank/DDBJ whole genome shotgun (WGS) entry which is preliminary data.</text>
</comment>
<proteinExistence type="predicted"/>
<dbReference type="EMBL" id="VFLP01000011">
    <property type="protein sequence ID" value="TRX96315.1"/>
    <property type="molecule type" value="Genomic_DNA"/>
</dbReference>
<keyword evidence="4" id="KW-1185">Reference proteome</keyword>
<feature type="region of interest" description="Disordered" evidence="2">
    <location>
        <begin position="234"/>
        <end position="269"/>
    </location>
</feature>
<protein>
    <submittedName>
        <fullName evidence="3">Uncharacterized protein</fullName>
    </submittedName>
</protein>
<gene>
    <name evidence="3" type="ORF">FHL15_002587</name>
</gene>
<keyword evidence="1" id="KW-0175">Coiled coil</keyword>
<accession>A0A553I7Y5</accession>
<dbReference type="STRING" id="2512241.A0A553I7Y5"/>
<dbReference type="Proteomes" id="UP000319160">
    <property type="component" value="Unassembled WGS sequence"/>
</dbReference>